<sequence length="254" mass="28131">MSDREKYISYPNGREVMNWMAINTDVKKIEKICHGTVPGPNDDLQDIIKKHDSQEKLGSSFASSTSSRSNVVKELWAKKGVTFPGTGPISQPSRYSIPVPQTPEEEHYQINVALRESQKNTLLCTQSDQLSFSHARSTARAPIDLRFPQDCTAVNFPCQAPRSTYTYTSTNNASEENALSLLYNQSDQLSISHARWIARAPAHFRLPQDCTAVNVPCPVPSSTYTCTTTKNASEENALSLLANAANLLFDNSTE</sequence>
<keyword evidence="2" id="KW-1185">Reference proteome</keyword>
<accession>A0A9X0CST4</accession>
<reference evidence="1" key="1">
    <citation type="submission" date="2023-01" db="EMBL/GenBank/DDBJ databases">
        <title>Genome assembly of the deep-sea coral Lophelia pertusa.</title>
        <authorList>
            <person name="Herrera S."/>
            <person name="Cordes E."/>
        </authorList>
    </citation>
    <scope>NUCLEOTIDE SEQUENCE</scope>
    <source>
        <strain evidence="1">USNM1676648</strain>
        <tissue evidence="1">Polyp</tissue>
    </source>
</reference>
<dbReference type="EMBL" id="MU826828">
    <property type="protein sequence ID" value="KAJ7374201.1"/>
    <property type="molecule type" value="Genomic_DNA"/>
</dbReference>
<organism evidence="1 2">
    <name type="scientific">Desmophyllum pertusum</name>
    <dbReference type="NCBI Taxonomy" id="174260"/>
    <lineage>
        <taxon>Eukaryota</taxon>
        <taxon>Metazoa</taxon>
        <taxon>Cnidaria</taxon>
        <taxon>Anthozoa</taxon>
        <taxon>Hexacorallia</taxon>
        <taxon>Scleractinia</taxon>
        <taxon>Caryophylliina</taxon>
        <taxon>Caryophylliidae</taxon>
        <taxon>Desmophyllum</taxon>
    </lineage>
</organism>
<evidence type="ECO:0000313" key="2">
    <source>
        <dbReference type="Proteomes" id="UP001163046"/>
    </source>
</evidence>
<comment type="caution">
    <text evidence="1">The sequence shown here is derived from an EMBL/GenBank/DDBJ whole genome shotgun (WGS) entry which is preliminary data.</text>
</comment>
<name>A0A9X0CST4_9CNID</name>
<dbReference type="Proteomes" id="UP001163046">
    <property type="component" value="Unassembled WGS sequence"/>
</dbReference>
<protein>
    <submittedName>
        <fullName evidence="1">Uncharacterized protein</fullName>
    </submittedName>
</protein>
<gene>
    <name evidence="1" type="ORF">OS493_007274</name>
</gene>
<evidence type="ECO:0000313" key="1">
    <source>
        <dbReference type="EMBL" id="KAJ7374201.1"/>
    </source>
</evidence>
<dbReference type="OrthoDB" id="6006152at2759"/>
<dbReference type="AlphaFoldDB" id="A0A9X0CST4"/>
<proteinExistence type="predicted"/>